<dbReference type="GO" id="GO:0042742">
    <property type="term" value="P:defense response to bacterium"/>
    <property type="evidence" value="ECO:0007669"/>
    <property type="project" value="UniProtKB-UniRule"/>
</dbReference>
<dbReference type="Proteomes" id="UP000694386">
    <property type="component" value="Unplaced"/>
</dbReference>
<comment type="subcellular location">
    <subcellularLocation>
        <location evidence="1 6">Secreted</location>
    </subcellularLocation>
</comment>
<reference evidence="8" key="2">
    <citation type="submission" date="2025-09" db="UniProtKB">
        <authorList>
            <consortium name="Ensembl"/>
        </authorList>
    </citation>
    <scope>IDENTIFICATION</scope>
</reference>
<keyword evidence="5" id="KW-1015">Disulfide bond</keyword>
<accession>A0A8C2LTA8</accession>
<reference evidence="8" key="1">
    <citation type="submission" date="2025-08" db="UniProtKB">
        <authorList>
            <consortium name="Ensembl"/>
        </authorList>
    </citation>
    <scope>IDENTIFICATION</scope>
</reference>
<evidence type="ECO:0000256" key="3">
    <source>
        <dbReference type="ARBA" id="ARBA00022525"/>
    </source>
</evidence>
<evidence type="ECO:0000256" key="1">
    <source>
        <dbReference type="ARBA" id="ARBA00004613"/>
    </source>
</evidence>
<dbReference type="GO" id="GO:0005576">
    <property type="term" value="C:extracellular region"/>
    <property type="evidence" value="ECO:0007669"/>
    <property type="project" value="UniProtKB-SubCell"/>
</dbReference>
<dbReference type="AlphaFoldDB" id="A0A8C2LTA8"/>
<evidence type="ECO:0000313" key="8">
    <source>
        <dbReference type="Ensembl" id="ENSCGRP00001006178.1"/>
    </source>
</evidence>
<dbReference type="Pfam" id="PF13841">
    <property type="entry name" value="Defensin_beta_2"/>
    <property type="match status" value="1"/>
</dbReference>
<evidence type="ECO:0000256" key="6">
    <source>
        <dbReference type="RuleBase" id="RU231113"/>
    </source>
</evidence>
<keyword evidence="3 6" id="KW-0964">Secreted</keyword>
<organism evidence="8 9">
    <name type="scientific">Cricetulus griseus</name>
    <name type="common">Chinese hamster</name>
    <name type="synonym">Cricetulus barabensis griseus</name>
    <dbReference type="NCBI Taxonomy" id="10029"/>
    <lineage>
        <taxon>Eukaryota</taxon>
        <taxon>Metazoa</taxon>
        <taxon>Chordata</taxon>
        <taxon>Craniata</taxon>
        <taxon>Vertebrata</taxon>
        <taxon>Euteleostomi</taxon>
        <taxon>Mammalia</taxon>
        <taxon>Eutheria</taxon>
        <taxon>Euarchontoglires</taxon>
        <taxon>Glires</taxon>
        <taxon>Rodentia</taxon>
        <taxon>Myomorpha</taxon>
        <taxon>Muroidea</taxon>
        <taxon>Cricetidae</taxon>
        <taxon>Cricetinae</taxon>
        <taxon>Cricetulus</taxon>
    </lineage>
</organism>
<evidence type="ECO:0000256" key="4">
    <source>
        <dbReference type="ARBA" id="ARBA00022729"/>
    </source>
</evidence>
<feature type="domain" description="Beta-defensin" evidence="7">
    <location>
        <begin position="6"/>
        <end position="34"/>
    </location>
</feature>
<keyword evidence="6" id="KW-0211">Defensin</keyword>
<protein>
    <recommendedName>
        <fullName evidence="6">Beta-defensin</fullName>
    </recommendedName>
</protein>
<name>A0A8C2LTA8_CRIGR</name>
<dbReference type="GO" id="GO:0045087">
    <property type="term" value="P:innate immune response"/>
    <property type="evidence" value="ECO:0007669"/>
    <property type="project" value="InterPro"/>
</dbReference>
<comment type="similarity">
    <text evidence="2 6">Belongs to the beta-defensin family.</text>
</comment>
<proteinExistence type="inferred from homology"/>
<evidence type="ECO:0000256" key="2">
    <source>
        <dbReference type="ARBA" id="ARBA00007371"/>
    </source>
</evidence>
<comment type="function">
    <text evidence="6">Has antibacterial activity.</text>
</comment>
<sequence>RCRKACWVIRGHCRKYCKSGERVKKPCNNGDYCCTVSRMDTLPQAPTKNFKNSKTPPVMVFLSNN</sequence>
<dbReference type="InterPro" id="IPR025933">
    <property type="entry name" value="Beta_defensin_dom"/>
</dbReference>
<evidence type="ECO:0000259" key="7">
    <source>
        <dbReference type="Pfam" id="PF13841"/>
    </source>
</evidence>
<keyword evidence="6" id="KW-0929">Antimicrobial</keyword>
<evidence type="ECO:0000256" key="5">
    <source>
        <dbReference type="ARBA" id="ARBA00023157"/>
    </source>
</evidence>
<keyword evidence="4" id="KW-0732">Signal</keyword>
<evidence type="ECO:0000313" key="9">
    <source>
        <dbReference type="Proteomes" id="UP000694386"/>
    </source>
</evidence>
<dbReference type="Ensembl" id="ENSCGRT00001009666.1">
    <property type="protein sequence ID" value="ENSCGRP00001006178.1"/>
    <property type="gene ID" value="ENSCGRG00001008307.1"/>
</dbReference>
<keyword evidence="6" id="KW-0044">Antibiotic</keyword>